<accession>A0AAD5U3H0</accession>
<organism evidence="6 7">
    <name type="scientific">Clydaea vesicula</name>
    <dbReference type="NCBI Taxonomy" id="447962"/>
    <lineage>
        <taxon>Eukaryota</taxon>
        <taxon>Fungi</taxon>
        <taxon>Fungi incertae sedis</taxon>
        <taxon>Chytridiomycota</taxon>
        <taxon>Chytridiomycota incertae sedis</taxon>
        <taxon>Chytridiomycetes</taxon>
        <taxon>Lobulomycetales</taxon>
        <taxon>Lobulomycetaceae</taxon>
        <taxon>Clydaea</taxon>
    </lineage>
</organism>
<sequence length="489" mass="54803">LASLGINLQASALVSIRERNSLAELESQEEDSDSEINSNCDDEESVFNILQSGIHLRSNSICHTPELRDSQASEARIQKILDLNESPYNTKQFNIPPELSLNLDVFSSSQLDRDQLCLIREGNISQSDSEIRSKKKSDFSIENRWKLFFFQWQWYLGFLLYLLCQLLGSVTALNFIPPEIVAPLGATGLIFNMLFSKAFLGTSIIRKDWVGTLLIVIGCAIVSVSGSNNSGDVNEKKTIEDIISVYSKPQFIIYFIIQSSAVIFMFCFVKYLEYGGPLKRSHESENITFEDSQSRISFSIPHEQLEEAQDCINQEASENSPLLVSSQDSRKRLFRRKSSLSNTTSNRVSRWLRRKKRSFKLVGLIGTLYSIIGGIAASDTLILANNGLIVNSSGEKKNGEELSGEFGFILCGLVLIVMGVWLLGSKAEASTDDVEDEAKKIKKKKEKIEDNLNCSDNSNNSAKSVLENGSHLIEVEEEDQLQQQQENFK</sequence>
<evidence type="ECO:0000256" key="5">
    <source>
        <dbReference type="SAM" id="Phobius"/>
    </source>
</evidence>
<keyword evidence="7" id="KW-1185">Reference proteome</keyword>
<feature type="transmembrane region" description="Helical" evidence="5">
    <location>
        <begin position="182"/>
        <end position="200"/>
    </location>
</feature>
<feature type="transmembrane region" description="Helical" evidence="5">
    <location>
        <begin position="361"/>
        <end position="384"/>
    </location>
</feature>
<feature type="transmembrane region" description="Helical" evidence="5">
    <location>
        <begin position="212"/>
        <end position="231"/>
    </location>
</feature>
<proteinExistence type="predicted"/>
<dbReference type="InterPro" id="IPR037185">
    <property type="entry name" value="EmrE-like"/>
</dbReference>
<evidence type="ECO:0008006" key="8">
    <source>
        <dbReference type="Google" id="ProtNLM"/>
    </source>
</evidence>
<evidence type="ECO:0000256" key="1">
    <source>
        <dbReference type="ARBA" id="ARBA00004141"/>
    </source>
</evidence>
<keyword evidence="3 5" id="KW-1133">Transmembrane helix</keyword>
<dbReference type="GO" id="GO:0016020">
    <property type="term" value="C:membrane"/>
    <property type="evidence" value="ECO:0007669"/>
    <property type="project" value="UniProtKB-SubCell"/>
</dbReference>
<dbReference type="PANTHER" id="PTHR12570:SF82">
    <property type="entry name" value="NIPA-LIKE PROTEIN 3"/>
    <property type="match status" value="1"/>
</dbReference>
<feature type="transmembrane region" description="Helical" evidence="5">
    <location>
        <begin position="404"/>
        <end position="423"/>
    </location>
</feature>
<dbReference type="Pfam" id="PF05653">
    <property type="entry name" value="Mg_trans_NIPA"/>
    <property type="match status" value="1"/>
</dbReference>
<protein>
    <recommendedName>
        <fullName evidence="8">Magnesium transporter</fullName>
    </recommendedName>
</protein>
<evidence type="ECO:0000256" key="4">
    <source>
        <dbReference type="ARBA" id="ARBA00023136"/>
    </source>
</evidence>
<keyword evidence="4 5" id="KW-0472">Membrane</keyword>
<evidence type="ECO:0000256" key="2">
    <source>
        <dbReference type="ARBA" id="ARBA00022692"/>
    </source>
</evidence>
<keyword evidence="2 5" id="KW-0812">Transmembrane</keyword>
<feature type="non-terminal residue" evidence="6">
    <location>
        <position position="489"/>
    </location>
</feature>
<evidence type="ECO:0000256" key="3">
    <source>
        <dbReference type="ARBA" id="ARBA00022989"/>
    </source>
</evidence>
<dbReference type="PANTHER" id="PTHR12570">
    <property type="match status" value="1"/>
</dbReference>
<dbReference type="AlphaFoldDB" id="A0AAD5U3H0"/>
<feature type="transmembrane region" description="Helical" evidence="5">
    <location>
        <begin position="154"/>
        <end position="176"/>
    </location>
</feature>
<evidence type="ECO:0000313" key="6">
    <source>
        <dbReference type="EMBL" id="KAJ3219653.1"/>
    </source>
</evidence>
<dbReference type="InterPro" id="IPR008521">
    <property type="entry name" value="Mg_trans_NIPA"/>
</dbReference>
<feature type="transmembrane region" description="Helical" evidence="5">
    <location>
        <begin position="251"/>
        <end position="272"/>
    </location>
</feature>
<dbReference type="Gene3D" id="1.10.3730.20">
    <property type="match status" value="1"/>
</dbReference>
<dbReference type="GO" id="GO:0015095">
    <property type="term" value="F:magnesium ion transmembrane transporter activity"/>
    <property type="evidence" value="ECO:0007669"/>
    <property type="project" value="InterPro"/>
</dbReference>
<dbReference type="Proteomes" id="UP001211065">
    <property type="component" value="Unassembled WGS sequence"/>
</dbReference>
<name>A0AAD5U3H0_9FUNG</name>
<reference evidence="6" key="1">
    <citation type="submission" date="2020-05" db="EMBL/GenBank/DDBJ databases">
        <title>Phylogenomic resolution of chytrid fungi.</title>
        <authorList>
            <person name="Stajich J.E."/>
            <person name="Amses K."/>
            <person name="Simmons R."/>
            <person name="Seto K."/>
            <person name="Myers J."/>
            <person name="Bonds A."/>
            <person name="Quandt C.A."/>
            <person name="Barry K."/>
            <person name="Liu P."/>
            <person name="Grigoriev I."/>
            <person name="Longcore J.E."/>
            <person name="James T.Y."/>
        </authorList>
    </citation>
    <scope>NUCLEOTIDE SEQUENCE</scope>
    <source>
        <strain evidence="6">JEL0476</strain>
    </source>
</reference>
<dbReference type="SUPFAM" id="SSF103481">
    <property type="entry name" value="Multidrug resistance efflux transporter EmrE"/>
    <property type="match status" value="1"/>
</dbReference>
<evidence type="ECO:0000313" key="7">
    <source>
        <dbReference type="Proteomes" id="UP001211065"/>
    </source>
</evidence>
<comment type="subcellular location">
    <subcellularLocation>
        <location evidence="1">Membrane</location>
        <topology evidence="1">Multi-pass membrane protein</topology>
    </subcellularLocation>
</comment>
<comment type="caution">
    <text evidence="6">The sequence shown here is derived from an EMBL/GenBank/DDBJ whole genome shotgun (WGS) entry which is preliminary data.</text>
</comment>
<dbReference type="EMBL" id="JADGJW010000332">
    <property type="protein sequence ID" value="KAJ3219653.1"/>
    <property type="molecule type" value="Genomic_DNA"/>
</dbReference>
<gene>
    <name evidence="6" type="ORF">HK099_004634</name>
</gene>